<dbReference type="InterPro" id="IPR019587">
    <property type="entry name" value="Polyketide_cyclase/dehydratase"/>
</dbReference>
<dbReference type="CDD" id="cd07820">
    <property type="entry name" value="SRPBCC_3"/>
    <property type="match status" value="1"/>
</dbReference>
<sequence length="151" mass="17798">MREEIFISRQDIARPRAEVFAFFSDPANLERLTPPWLRFRVLTPGPLPRGEGAVFDYRLSVRGLPLRWRTLIETWEEGSRFVDRQLVGPYALWHHTHRFQDLPGGGTRIEDQVRYKIGWGLLGRIVTALWVRRDIDRIFAYRREAIARILG</sequence>
<dbReference type="EMBL" id="AP027081">
    <property type="protein sequence ID" value="BDU75811.1"/>
    <property type="molecule type" value="Genomic_DNA"/>
</dbReference>
<reference evidence="1" key="1">
    <citation type="journal article" date="2023" name="Int. J. Syst. Evol. Microbiol.">
        <title>Mesoterricola silvestris gen. nov., sp. nov., Mesoterricola sediminis sp. nov., Geothrix oryzae sp. nov., Geothrix edaphica sp. nov., Geothrix rubra sp. nov., and Geothrix limicola sp. nov., six novel members of Acidobacteriota isolated from soils.</title>
        <authorList>
            <person name="Itoh H."/>
            <person name="Sugisawa Y."/>
            <person name="Mise K."/>
            <person name="Xu Z."/>
            <person name="Kuniyasu M."/>
            <person name="Ushijima N."/>
            <person name="Kawano K."/>
            <person name="Kobayashi E."/>
            <person name="Shiratori Y."/>
            <person name="Masuda Y."/>
            <person name="Senoo K."/>
        </authorList>
    </citation>
    <scope>NUCLEOTIDE SEQUENCE</scope>
    <source>
        <strain evidence="1">W786</strain>
    </source>
</reference>
<dbReference type="KEGG" id="msea:METESE_07690"/>
<dbReference type="AlphaFoldDB" id="A0AA48H1L3"/>
<protein>
    <recommendedName>
        <fullName evidence="3">CDP-paratose 2-epimerase</fullName>
    </recommendedName>
</protein>
<dbReference type="SUPFAM" id="SSF55961">
    <property type="entry name" value="Bet v1-like"/>
    <property type="match status" value="1"/>
</dbReference>
<dbReference type="RefSeq" id="WP_243329278.1">
    <property type="nucleotide sequence ID" value="NZ_AP027081.1"/>
</dbReference>
<evidence type="ECO:0000313" key="1">
    <source>
        <dbReference type="EMBL" id="BDU75811.1"/>
    </source>
</evidence>
<organism evidence="1 2">
    <name type="scientific">Mesoterricola sediminis</name>
    <dbReference type="NCBI Taxonomy" id="2927980"/>
    <lineage>
        <taxon>Bacteria</taxon>
        <taxon>Pseudomonadati</taxon>
        <taxon>Acidobacteriota</taxon>
        <taxon>Holophagae</taxon>
        <taxon>Holophagales</taxon>
        <taxon>Holophagaceae</taxon>
        <taxon>Mesoterricola</taxon>
    </lineage>
</organism>
<evidence type="ECO:0000313" key="2">
    <source>
        <dbReference type="Proteomes" id="UP001228113"/>
    </source>
</evidence>
<dbReference type="Proteomes" id="UP001228113">
    <property type="component" value="Chromosome"/>
</dbReference>
<proteinExistence type="predicted"/>
<keyword evidence="2" id="KW-1185">Reference proteome</keyword>
<gene>
    <name evidence="1" type="ORF">METESE_07690</name>
</gene>
<name>A0AA48H1L3_9BACT</name>
<dbReference type="Gene3D" id="3.30.530.20">
    <property type="match status" value="1"/>
</dbReference>
<evidence type="ECO:0008006" key="3">
    <source>
        <dbReference type="Google" id="ProtNLM"/>
    </source>
</evidence>
<dbReference type="InterPro" id="IPR023393">
    <property type="entry name" value="START-like_dom_sf"/>
</dbReference>
<accession>A0AA48H1L3</accession>
<dbReference type="Pfam" id="PF10604">
    <property type="entry name" value="Polyketide_cyc2"/>
    <property type="match status" value="1"/>
</dbReference>